<dbReference type="InterPro" id="IPR044152">
    <property type="entry name" value="YqjM-like"/>
</dbReference>
<organism evidence="7 8">
    <name type="scientific">Oceanibacterium hippocampi</name>
    <dbReference type="NCBI Taxonomy" id="745714"/>
    <lineage>
        <taxon>Bacteria</taxon>
        <taxon>Pseudomonadati</taxon>
        <taxon>Pseudomonadota</taxon>
        <taxon>Alphaproteobacteria</taxon>
        <taxon>Sneathiellales</taxon>
        <taxon>Sneathiellaceae</taxon>
        <taxon>Oceanibacterium</taxon>
    </lineage>
</organism>
<dbReference type="Pfam" id="PF00724">
    <property type="entry name" value="Oxidored_FMN"/>
    <property type="match status" value="1"/>
</dbReference>
<keyword evidence="4" id="KW-0521">NADP</keyword>
<evidence type="ECO:0000256" key="5">
    <source>
        <dbReference type="ARBA" id="ARBA00023002"/>
    </source>
</evidence>
<proteinExistence type="predicted"/>
<name>A0A1Y5TP64_9PROT</name>
<evidence type="ECO:0000259" key="6">
    <source>
        <dbReference type="Pfam" id="PF00724"/>
    </source>
</evidence>
<dbReference type="PANTHER" id="PTHR43303">
    <property type="entry name" value="NADPH DEHYDROGENASE C23G7.10C-RELATED"/>
    <property type="match status" value="1"/>
</dbReference>
<dbReference type="GO" id="GO:0050661">
    <property type="term" value="F:NADP binding"/>
    <property type="evidence" value="ECO:0007669"/>
    <property type="project" value="InterPro"/>
</dbReference>
<keyword evidence="2" id="KW-0285">Flavoprotein</keyword>
<evidence type="ECO:0000256" key="3">
    <source>
        <dbReference type="ARBA" id="ARBA00022643"/>
    </source>
</evidence>
<dbReference type="AlphaFoldDB" id="A0A1Y5TP64"/>
<accession>A0A1Y5TP64</accession>
<comment type="cofactor">
    <cofactor evidence="1">
        <name>FMN</name>
        <dbReference type="ChEBI" id="CHEBI:58210"/>
    </cofactor>
</comment>
<evidence type="ECO:0000313" key="8">
    <source>
        <dbReference type="Proteomes" id="UP000193200"/>
    </source>
</evidence>
<evidence type="ECO:0000313" key="7">
    <source>
        <dbReference type="EMBL" id="SLN66488.1"/>
    </source>
</evidence>
<reference evidence="7 8" key="1">
    <citation type="submission" date="2017-03" db="EMBL/GenBank/DDBJ databases">
        <authorList>
            <person name="Afonso C.L."/>
            <person name="Miller P.J."/>
            <person name="Scott M.A."/>
            <person name="Spackman E."/>
            <person name="Goraichik I."/>
            <person name="Dimitrov K.M."/>
            <person name="Suarez D.L."/>
            <person name="Swayne D.E."/>
        </authorList>
    </citation>
    <scope>NUCLEOTIDE SEQUENCE [LARGE SCALE GENOMIC DNA]</scope>
    <source>
        <strain evidence="7 8">CECT 7691</strain>
    </source>
</reference>
<dbReference type="GO" id="GO:0003959">
    <property type="term" value="F:NADPH dehydrogenase activity"/>
    <property type="evidence" value="ECO:0007669"/>
    <property type="project" value="UniProtKB-EC"/>
</dbReference>
<gene>
    <name evidence="7" type="primary">namA_2</name>
    <name evidence="7" type="ORF">OCH7691_03067</name>
</gene>
<dbReference type="EMBL" id="FWFR01000002">
    <property type="protein sequence ID" value="SLN66488.1"/>
    <property type="molecule type" value="Genomic_DNA"/>
</dbReference>
<dbReference type="InterPro" id="IPR001155">
    <property type="entry name" value="OxRdtase_FMN_N"/>
</dbReference>
<dbReference type="InterPro" id="IPR013785">
    <property type="entry name" value="Aldolase_TIM"/>
</dbReference>
<sequence length="396" mass="43296">MDSAEIIQMNDRHLFSPFVFRDQKLRNRIVISPMCQYVATEGMANDWHEIHLGKFAQGGAGLVMTEATAVTRDGRISHGDLGIWSDDHVPGLKRICDFISAQGAVPGIQLSHAGRKGSAQRPWHGNGPLLQEDLDLRGERSWQVMAPSAVPVDTHWHTPHAMTAAELEGLAGQWEQAALRAAAAGFRVAEIHCAHGYLLHQFLSPVTNLRGDAYGGDIAGRMRYPLEIVSRVRRVWPAGLPLFVRISAVDGAEDTGWDLEDSVLFARELAKAGADVVDCSSGGLLRPAMLGTKVRAFPGYQVPYAEKIRREAAVQTMAVGLIYEPAQADGIVRAGQADLIAIGREALWNPNWPMRAAQELGHDIFPDIGMSYAFHLSRREKLMKSLKSTSPQSACG</sequence>
<dbReference type="Gene3D" id="3.20.20.70">
    <property type="entry name" value="Aldolase class I"/>
    <property type="match status" value="1"/>
</dbReference>
<dbReference type="InParanoid" id="A0A1Y5TP64"/>
<evidence type="ECO:0000256" key="4">
    <source>
        <dbReference type="ARBA" id="ARBA00022857"/>
    </source>
</evidence>
<evidence type="ECO:0000256" key="1">
    <source>
        <dbReference type="ARBA" id="ARBA00001917"/>
    </source>
</evidence>
<dbReference type="Proteomes" id="UP000193200">
    <property type="component" value="Unassembled WGS sequence"/>
</dbReference>
<keyword evidence="8" id="KW-1185">Reference proteome</keyword>
<dbReference type="PANTHER" id="PTHR43303:SF4">
    <property type="entry name" value="NADPH DEHYDROGENASE C23G7.10C-RELATED"/>
    <property type="match status" value="1"/>
</dbReference>
<keyword evidence="3" id="KW-0288">FMN</keyword>
<dbReference type="EC" id="1.6.99.1" evidence="7"/>
<dbReference type="SUPFAM" id="SSF51395">
    <property type="entry name" value="FMN-linked oxidoreductases"/>
    <property type="match status" value="1"/>
</dbReference>
<feature type="domain" description="NADH:flavin oxidoreductase/NADH oxidase N-terminal" evidence="6">
    <location>
        <begin position="14"/>
        <end position="360"/>
    </location>
</feature>
<dbReference type="CDD" id="cd02932">
    <property type="entry name" value="OYE_YqiM_FMN"/>
    <property type="match status" value="1"/>
</dbReference>
<keyword evidence="5 7" id="KW-0560">Oxidoreductase</keyword>
<protein>
    <submittedName>
        <fullName evidence="7">NADPH dehydrogenase</fullName>
        <ecNumber evidence="7">1.6.99.1</ecNumber>
    </submittedName>
</protein>
<evidence type="ECO:0000256" key="2">
    <source>
        <dbReference type="ARBA" id="ARBA00022630"/>
    </source>
</evidence>
<dbReference type="GO" id="GO:0010181">
    <property type="term" value="F:FMN binding"/>
    <property type="evidence" value="ECO:0007669"/>
    <property type="project" value="InterPro"/>
</dbReference>